<evidence type="ECO:0000313" key="2">
    <source>
        <dbReference type="EMBL" id="OAQ27947.1"/>
    </source>
</evidence>
<evidence type="ECO:0000256" key="1">
    <source>
        <dbReference type="SAM" id="SignalP"/>
    </source>
</evidence>
<dbReference type="Proteomes" id="UP000078512">
    <property type="component" value="Unassembled WGS sequence"/>
</dbReference>
<accession>A0A197JRN6</accession>
<name>A0A197JRN6_9FUNG</name>
<evidence type="ECO:0000313" key="3">
    <source>
        <dbReference type="Proteomes" id="UP000078512"/>
    </source>
</evidence>
<dbReference type="EMBL" id="KV442052">
    <property type="protein sequence ID" value="OAQ27947.1"/>
    <property type="molecule type" value="Genomic_DNA"/>
</dbReference>
<dbReference type="AlphaFoldDB" id="A0A197JRN6"/>
<feature type="chain" id="PRO_5008276196" evidence="1">
    <location>
        <begin position="29"/>
        <end position="158"/>
    </location>
</feature>
<organism evidence="2 3">
    <name type="scientific">Linnemannia elongata AG-77</name>
    <dbReference type="NCBI Taxonomy" id="1314771"/>
    <lineage>
        <taxon>Eukaryota</taxon>
        <taxon>Fungi</taxon>
        <taxon>Fungi incertae sedis</taxon>
        <taxon>Mucoromycota</taxon>
        <taxon>Mortierellomycotina</taxon>
        <taxon>Mortierellomycetes</taxon>
        <taxon>Mortierellales</taxon>
        <taxon>Mortierellaceae</taxon>
        <taxon>Linnemannia</taxon>
    </lineage>
</organism>
<gene>
    <name evidence="2" type="ORF">K457DRAFT_20601</name>
</gene>
<reference evidence="2 3" key="1">
    <citation type="submission" date="2016-05" db="EMBL/GenBank/DDBJ databases">
        <title>Genome sequencing reveals origins of a unique bacterial endosymbiosis in the earliest lineages of terrestrial Fungi.</title>
        <authorList>
            <consortium name="DOE Joint Genome Institute"/>
            <person name="Uehling J."/>
            <person name="Gryganskyi A."/>
            <person name="Hameed K."/>
            <person name="Tschaplinski T."/>
            <person name="Misztal P."/>
            <person name="Wu S."/>
            <person name="Desiro A."/>
            <person name="Vande Pol N."/>
            <person name="Du Z.-Y."/>
            <person name="Zienkiewicz A."/>
            <person name="Zienkiewicz K."/>
            <person name="Morin E."/>
            <person name="Tisserant E."/>
            <person name="Splivallo R."/>
            <person name="Hainaut M."/>
            <person name="Henrissat B."/>
            <person name="Ohm R."/>
            <person name="Kuo A."/>
            <person name="Yan J."/>
            <person name="Lipzen A."/>
            <person name="Nolan M."/>
            <person name="Labutti K."/>
            <person name="Barry K."/>
            <person name="Goldstein A."/>
            <person name="Labbe J."/>
            <person name="Schadt C."/>
            <person name="Tuskan G."/>
            <person name="Grigoriev I."/>
            <person name="Martin F."/>
            <person name="Vilgalys R."/>
            <person name="Bonito G."/>
        </authorList>
    </citation>
    <scope>NUCLEOTIDE SEQUENCE [LARGE SCALE GENOMIC DNA]</scope>
    <source>
        <strain evidence="2 3">AG-77</strain>
    </source>
</reference>
<sequence>MSRLYLWLPIVVFATLGYIALDCGSASARSISNAVALSPVLESGNTIAEAIKASGVHLNLIWRSRFSQWHFFDSKYNHEVTLLVGSYYGKMEYVSRDFKSHCHEDGVWCVTHGDPQSLEMVIWYKGYNYQHNTVTADCNSKMPVFCRQYDDYIDPSVA</sequence>
<keyword evidence="1" id="KW-0732">Signal</keyword>
<keyword evidence="3" id="KW-1185">Reference proteome</keyword>
<dbReference type="OrthoDB" id="10286021at2759"/>
<protein>
    <submittedName>
        <fullName evidence="2">Uncharacterized protein</fullName>
    </submittedName>
</protein>
<proteinExistence type="predicted"/>
<feature type="signal peptide" evidence="1">
    <location>
        <begin position="1"/>
        <end position="28"/>
    </location>
</feature>